<gene>
    <name evidence="11" type="primary">LOC118414231</name>
</gene>
<evidence type="ECO:0000256" key="6">
    <source>
        <dbReference type="PROSITE-ProRule" id="PRU00076"/>
    </source>
</evidence>
<protein>
    <submittedName>
        <fullName evidence="11">Neurogenic locus Notch protein-like isoform X2</fullName>
    </submittedName>
</protein>
<keyword evidence="5" id="KW-0325">Glycoprotein</keyword>
<keyword evidence="10" id="KW-1185">Reference proteome</keyword>
<dbReference type="RefSeq" id="XP_035674027.1">
    <property type="nucleotide sequence ID" value="XM_035818134.1"/>
</dbReference>
<evidence type="ECO:0000256" key="5">
    <source>
        <dbReference type="ARBA" id="ARBA00023180"/>
    </source>
</evidence>
<organism evidence="10 11">
    <name type="scientific">Branchiostoma floridae</name>
    <name type="common">Florida lancelet</name>
    <name type="synonym">Amphioxus</name>
    <dbReference type="NCBI Taxonomy" id="7739"/>
    <lineage>
        <taxon>Eukaryota</taxon>
        <taxon>Metazoa</taxon>
        <taxon>Chordata</taxon>
        <taxon>Cephalochordata</taxon>
        <taxon>Leptocardii</taxon>
        <taxon>Amphioxiformes</taxon>
        <taxon>Branchiostomatidae</taxon>
        <taxon>Branchiostoma</taxon>
    </lineage>
</organism>
<keyword evidence="1 6" id="KW-0245">EGF-like domain</keyword>
<reference evidence="10" key="1">
    <citation type="journal article" date="2020" name="Nat. Ecol. Evol.">
        <title>Deeply conserved synteny resolves early events in vertebrate evolution.</title>
        <authorList>
            <person name="Simakov O."/>
            <person name="Marletaz F."/>
            <person name="Yue J.X."/>
            <person name="O'Connell B."/>
            <person name="Jenkins J."/>
            <person name="Brandt A."/>
            <person name="Calef R."/>
            <person name="Tung C.H."/>
            <person name="Huang T.K."/>
            <person name="Schmutz J."/>
            <person name="Satoh N."/>
            <person name="Yu J.K."/>
            <person name="Putnam N.H."/>
            <person name="Green R.E."/>
            <person name="Rokhsar D.S."/>
        </authorList>
    </citation>
    <scope>NUCLEOTIDE SEQUENCE [LARGE SCALE GENOMIC DNA]</scope>
    <source>
        <strain evidence="10">S238N-H82</strain>
    </source>
</reference>
<dbReference type="PROSITE" id="PS00010">
    <property type="entry name" value="ASX_HYDROXYL"/>
    <property type="match status" value="1"/>
</dbReference>
<feature type="domain" description="C-type lectin" evidence="9">
    <location>
        <begin position="355"/>
        <end position="470"/>
    </location>
</feature>
<feature type="domain" description="EGF-like" evidence="8">
    <location>
        <begin position="315"/>
        <end position="351"/>
    </location>
</feature>
<dbReference type="SUPFAM" id="SSF57196">
    <property type="entry name" value="EGF/Laminin"/>
    <property type="match status" value="2"/>
</dbReference>
<dbReference type="Proteomes" id="UP000001554">
    <property type="component" value="Chromosome 4"/>
</dbReference>
<dbReference type="InterPro" id="IPR000152">
    <property type="entry name" value="EGF-type_Asp/Asn_hydroxyl_site"/>
</dbReference>
<dbReference type="PROSITE" id="PS00022">
    <property type="entry name" value="EGF_1"/>
    <property type="match status" value="2"/>
</dbReference>
<dbReference type="Gene3D" id="3.10.100.10">
    <property type="entry name" value="Mannose-Binding Protein A, subunit A"/>
    <property type="match status" value="1"/>
</dbReference>
<keyword evidence="4 6" id="KW-1015">Disulfide bond</keyword>
<keyword evidence="2 7" id="KW-0732">Signal</keyword>
<dbReference type="Gene3D" id="2.10.25.10">
    <property type="entry name" value="Laminin"/>
    <property type="match status" value="2"/>
</dbReference>
<dbReference type="PANTHER" id="PTHR45836">
    <property type="entry name" value="SLIT HOMOLOG"/>
    <property type="match status" value="1"/>
</dbReference>
<dbReference type="InterPro" id="IPR001881">
    <property type="entry name" value="EGF-like_Ca-bd_dom"/>
</dbReference>
<dbReference type="InterPro" id="IPR000742">
    <property type="entry name" value="EGF"/>
</dbReference>
<dbReference type="SMART" id="SM00179">
    <property type="entry name" value="EGF_CA"/>
    <property type="match status" value="2"/>
</dbReference>
<dbReference type="PRINTS" id="PR00010">
    <property type="entry name" value="EGFBLOOD"/>
</dbReference>
<dbReference type="GO" id="GO:0005509">
    <property type="term" value="F:calcium ion binding"/>
    <property type="evidence" value="ECO:0007669"/>
    <property type="project" value="InterPro"/>
</dbReference>
<feature type="signal peptide" evidence="7">
    <location>
        <begin position="1"/>
        <end position="21"/>
    </location>
</feature>
<proteinExistence type="predicted"/>
<evidence type="ECO:0000313" key="10">
    <source>
        <dbReference type="Proteomes" id="UP000001554"/>
    </source>
</evidence>
<keyword evidence="3" id="KW-0677">Repeat</keyword>
<dbReference type="FunFam" id="2.10.25.10:FF:000279">
    <property type="entry name" value="Neurogenic locus notch 1"/>
    <property type="match status" value="1"/>
</dbReference>
<evidence type="ECO:0000259" key="9">
    <source>
        <dbReference type="PROSITE" id="PS50041"/>
    </source>
</evidence>
<feature type="domain" description="EGF-like" evidence="8">
    <location>
        <begin position="278"/>
        <end position="313"/>
    </location>
</feature>
<feature type="chain" id="PRO_5039920667" evidence="7">
    <location>
        <begin position="22"/>
        <end position="533"/>
    </location>
</feature>
<evidence type="ECO:0000259" key="8">
    <source>
        <dbReference type="PROSITE" id="PS50026"/>
    </source>
</evidence>
<feature type="disulfide bond" evidence="6">
    <location>
        <begin position="303"/>
        <end position="312"/>
    </location>
</feature>
<dbReference type="AlphaFoldDB" id="A0A9J7MN17"/>
<evidence type="ECO:0000313" key="11">
    <source>
        <dbReference type="RefSeq" id="XP_035674027.1"/>
    </source>
</evidence>
<dbReference type="SUPFAM" id="SSF56436">
    <property type="entry name" value="C-type lectin-like"/>
    <property type="match status" value="1"/>
</dbReference>
<reference evidence="11" key="2">
    <citation type="submission" date="2025-08" db="UniProtKB">
        <authorList>
            <consortium name="RefSeq"/>
        </authorList>
    </citation>
    <scope>IDENTIFICATION</scope>
    <source>
        <strain evidence="11">S238N-H82</strain>
        <tissue evidence="11">Testes</tissue>
    </source>
</reference>
<sequence>MMWKLFIFVAVLSTWPTSSQGEKEYLDSVDGWDFFKVPATGPMTNANVKATCESEGLWHPCYYTGQGTCNGVWASECIKYDGSTSGSCRTLSVLSNVLCGTADPHLCKDLDDTFVYQPGSQSAYGVDYDTGHWGMEGANHTDKYALCAGQHEYVTSWDGLTFYKVRVNGAMTNANVKTTCELAGMGHTCWYTGLGTCTSSSYWSSDCVSFSQPGTSCQWTLSFFSFQLCGTTTAYRCDALINTYVKYPIGSYDSAYGVVANNYDPAGYHVNDQYALCAARQCEISPCVHGTCEHGVKNYTCLCDAGWSGVHCDTLIDSCDSNPCLSGGTCVDEEDGYSCTCPPQTTGNNCETVHYTDKCYWISDDRLPNEEASMACGNMEGNLAKVNEPADHQVLASYLDDGRNVSFWTSNKISPMSMCACSDGSPLSAIGASSWMYSAASLDMCVLLDSDLGYTGTYQPCAEEHNYVCQSADWCDPNPCPLDWKCVSEDGGIHCAVPTEMRAVRSSFCTASSCGPGWTCEEEGSAGYSCTRG</sequence>
<dbReference type="PANTHER" id="PTHR45836:SF13">
    <property type="entry name" value="PROTEIN CRUMBS"/>
    <property type="match status" value="1"/>
</dbReference>
<feature type="disulfide bond" evidence="6">
    <location>
        <begin position="282"/>
        <end position="292"/>
    </location>
</feature>
<comment type="caution">
    <text evidence="6">Lacks conserved residue(s) required for the propagation of feature annotation.</text>
</comment>
<dbReference type="FunFam" id="2.10.25.10:FF:000117">
    <property type="entry name" value="Delta-like protein"/>
    <property type="match status" value="1"/>
</dbReference>
<dbReference type="InterPro" id="IPR016187">
    <property type="entry name" value="CTDL_fold"/>
</dbReference>
<feature type="disulfide bond" evidence="6">
    <location>
        <begin position="341"/>
        <end position="350"/>
    </location>
</feature>
<evidence type="ECO:0000256" key="1">
    <source>
        <dbReference type="ARBA" id="ARBA00022536"/>
    </source>
</evidence>
<name>A0A9J7MN17_BRAFL</name>
<dbReference type="GeneID" id="118414231"/>
<dbReference type="Pfam" id="PF00008">
    <property type="entry name" value="EGF"/>
    <property type="match status" value="1"/>
</dbReference>
<evidence type="ECO:0000256" key="7">
    <source>
        <dbReference type="SAM" id="SignalP"/>
    </source>
</evidence>
<evidence type="ECO:0000256" key="2">
    <source>
        <dbReference type="ARBA" id="ARBA00022729"/>
    </source>
</evidence>
<dbReference type="Pfam" id="PF00059">
    <property type="entry name" value="Lectin_C"/>
    <property type="match status" value="1"/>
</dbReference>
<evidence type="ECO:0000256" key="3">
    <source>
        <dbReference type="ARBA" id="ARBA00022737"/>
    </source>
</evidence>
<dbReference type="CDD" id="cd00054">
    <property type="entry name" value="EGF_CA"/>
    <property type="match status" value="1"/>
</dbReference>
<dbReference type="CDD" id="cd00037">
    <property type="entry name" value="CLECT"/>
    <property type="match status" value="1"/>
</dbReference>
<dbReference type="InterPro" id="IPR001304">
    <property type="entry name" value="C-type_lectin-like"/>
</dbReference>
<accession>A0A9J7MN17</accession>
<dbReference type="SMART" id="SM00034">
    <property type="entry name" value="CLECT"/>
    <property type="match status" value="1"/>
</dbReference>
<dbReference type="InterPro" id="IPR051355">
    <property type="entry name" value="Notch/Slit_guidance"/>
</dbReference>
<dbReference type="PROSITE" id="PS50041">
    <property type="entry name" value="C_TYPE_LECTIN_2"/>
    <property type="match status" value="1"/>
</dbReference>
<dbReference type="PROSITE" id="PS01186">
    <property type="entry name" value="EGF_2"/>
    <property type="match status" value="1"/>
</dbReference>
<dbReference type="PROSITE" id="PS50026">
    <property type="entry name" value="EGF_3"/>
    <property type="match status" value="2"/>
</dbReference>
<dbReference type="SMART" id="SM00181">
    <property type="entry name" value="EGF"/>
    <property type="match status" value="2"/>
</dbReference>
<evidence type="ECO:0000256" key="4">
    <source>
        <dbReference type="ARBA" id="ARBA00023157"/>
    </source>
</evidence>
<dbReference type="InterPro" id="IPR016186">
    <property type="entry name" value="C-type_lectin-like/link_sf"/>
</dbReference>